<dbReference type="InterPro" id="IPR024185">
    <property type="entry name" value="FTHF_cligase-like_sf"/>
</dbReference>
<dbReference type="EC" id="6.3.3.2" evidence="4"/>
<keyword evidence="2 4" id="KW-0547">Nucleotide-binding</keyword>
<evidence type="ECO:0000313" key="6">
    <source>
        <dbReference type="Proteomes" id="UP001232992"/>
    </source>
</evidence>
<accession>A0ABT7BYQ1</accession>
<comment type="caution">
    <text evidence="5">The sequence shown here is derived from an EMBL/GenBank/DDBJ whole genome shotgun (WGS) entry which is preliminary data.</text>
</comment>
<organism evidence="5 6">
    <name type="scientific">Roseofilum casamattae BLCC-M143</name>
    <dbReference type="NCBI Taxonomy" id="3022442"/>
    <lineage>
        <taxon>Bacteria</taxon>
        <taxon>Bacillati</taxon>
        <taxon>Cyanobacteriota</taxon>
        <taxon>Cyanophyceae</taxon>
        <taxon>Desertifilales</taxon>
        <taxon>Desertifilaceae</taxon>
        <taxon>Roseofilum</taxon>
        <taxon>Roseofilum casamattae</taxon>
    </lineage>
</organism>
<dbReference type="InterPro" id="IPR002698">
    <property type="entry name" value="FTHF_cligase"/>
</dbReference>
<comment type="cofactor">
    <cofactor evidence="4">
        <name>Mg(2+)</name>
        <dbReference type="ChEBI" id="CHEBI:18420"/>
    </cofactor>
</comment>
<dbReference type="InterPro" id="IPR037171">
    <property type="entry name" value="NagB/RpiA_transferase-like"/>
</dbReference>
<dbReference type="RefSeq" id="WP_283758984.1">
    <property type="nucleotide sequence ID" value="NZ_JAQOSQ010000014.1"/>
</dbReference>
<keyword evidence="4" id="KW-0460">Magnesium</keyword>
<reference evidence="5 6" key="1">
    <citation type="submission" date="2023-01" db="EMBL/GenBank/DDBJ databases">
        <title>Novel diversity within Roseofilum (Cyanobacteria; Desertifilaceae) from marine benthic mats with descriptions of four novel species.</title>
        <authorList>
            <person name="Wang Y."/>
            <person name="Berthold D.E."/>
            <person name="Hu J."/>
            <person name="Lefler F.W."/>
            <person name="Laughinghouse H.D. IV."/>
        </authorList>
    </citation>
    <scope>NUCLEOTIDE SEQUENCE [LARGE SCALE GENOMIC DNA]</scope>
    <source>
        <strain evidence="5 6">BLCC-M143</strain>
    </source>
</reference>
<comment type="similarity">
    <text evidence="1 4">Belongs to the 5-formyltetrahydrofolate cyclo-ligase family.</text>
</comment>
<keyword evidence="6" id="KW-1185">Reference proteome</keyword>
<evidence type="ECO:0000256" key="1">
    <source>
        <dbReference type="ARBA" id="ARBA00010638"/>
    </source>
</evidence>
<dbReference type="Proteomes" id="UP001232992">
    <property type="component" value="Unassembled WGS sequence"/>
</dbReference>
<name>A0ABT7BYQ1_9CYAN</name>
<evidence type="ECO:0000256" key="3">
    <source>
        <dbReference type="ARBA" id="ARBA00022840"/>
    </source>
</evidence>
<dbReference type="PANTHER" id="PTHR23407">
    <property type="entry name" value="ATPASE INHIBITOR/5-FORMYLTETRAHYDROFOLATE CYCLO-LIGASE"/>
    <property type="match status" value="1"/>
</dbReference>
<protein>
    <recommendedName>
        <fullName evidence="4">5-formyltetrahydrofolate cyclo-ligase</fullName>
        <ecNumber evidence="4">6.3.3.2</ecNumber>
    </recommendedName>
</protein>
<evidence type="ECO:0000313" key="5">
    <source>
        <dbReference type="EMBL" id="MDJ1184331.1"/>
    </source>
</evidence>
<dbReference type="NCBIfam" id="TIGR02727">
    <property type="entry name" value="MTHFS_bact"/>
    <property type="match status" value="1"/>
</dbReference>
<comment type="catalytic activity">
    <reaction evidence="4">
        <text>(6S)-5-formyl-5,6,7,8-tetrahydrofolate + ATP = (6R)-5,10-methenyltetrahydrofolate + ADP + phosphate</text>
        <dbReference type="Rhea" id="RHEA:10488"/>
        <dbReference type="ChEBI" id="CHEBI:30616"/>
        <dbReference type="ChEBI" id="CHEBI:43474"/>
        <dbReference type="ChEBI" id="CHEBI:57455"/>
        <dbReference type="ChEBI" id="CHEBI:57457"/>
        <dbReference type="ChEBI" id="CHEBI:456216"/>
        <dbReference type="EC" id="6.3.3.2"/>
    </reaction>
</comment>
<dbReference type="Pfam" id="PF01812">
    <property type="entry name" value="5-FTHF_cyc-lig"/>
    <property type="match status" value="1"/>
</dbReference>
<sequence>MDKSSLRQTLMATRESLSKTEWRQKSDRICEHLVNFDGFARSQLILSYISHRQEVDLSGLWNQRPQWGLPRTTGKSLSWHVWQPEEPLRSGKFGILEPPDNAPLVEPATVDLILVPAVACDRRGYRLGYGGGYYDRMLSSPEWSQIPTIGIVFDFALLEQVPVDSWDCRLNSVCCDRQIIEFSIDTVSIPYRTHLRSQP</sequence>
<keyword evidence="5" id="KW-0436">Ligase</keyword>
<dbReference type="PIRSF" id="PIRSF006806">
    <property type="entry name" value="FTHF_cligase"/>
    <property type="match status" value="1"/>
</dbReference>
<keyword evidence="3 4" id="KW-0067">ATP-binding</keyword>
<evidence type="ECO:0000256" key="4">
    <source>
        <dbReference type="RuleBase" id="RU361279"/>
    </source>
</evidence>
<evidence type="ECO:0000256" key="2">
    <source>
        <dbReference type="ARBA" id="ARBA00022741"/>
    </source>
</evidence>
<dbReference type="Gene3D" id="3.40.50.10420">
    <property type="entry name" value="NagB/RpiA/CoA transferase-like"/>
    <property type="match status" value="1"/>
</dbReference>
<dbReference type="PANTHER" id="PTHR23407:SF1">
    <property type="entry name" value="5-FORMYLTETRAHYDROFOLATE CYCLO-LIGASE"/>
    <property type="match status" value="1"/>
</dbReference>
<keyword evidence="4" id="KW-0479">Metal-binding</keyword>
<dbReference type="GO" id="GO:0030272">
    <property type="term" value="F:5-formyltetrahydrofolate cyclo-ligase activity"/>
    <property type="evidence" value="ECO:0007669"/>
    <property type="project" value="UniProtKB-EC"/>
</dbReference>
<proteinExistence type="inferred from homology"/>
<dbReference type="EMBL" id="JAQOSQ010000014">
    <property type="protein sequence ID" value="MDJ1184331.1"/>
    <property type="molecule type" value="Genomic_DNA"/>
</dbReference>
<dbReference type="SUPFAM" id="SSF100950">
    <property type="entry name" value="NagB/RpiA/CoA transferase-like"/>
    <property type="match status" value="1"/>
</dbReference>
<gene>
    <name evidence="5" type="ORF">PMH09_14190</name>
</gene>